<sequence length="239" mass="27119">MLRIPQRNPHRFPMDRLGEYIRQFAELLGQDNMPVFKGIKNASVGIRAAIPENRTNNTFARIVQAKSDPKSRAAKVLQGIQNLLGEDGIPEAELLDSSSKVIYLFKGNPADSEQVSRVFQHGSIDGIVTGLVGADDTMHLHLRDYFDRDMRLVIRDEALARELVLRFRQGSVRLNLHGQWVRTDSGWIPESGKCIVTSFEDLDDMVPSEVFRYIAEVPDNGWLEFADPQTEWTELRGLQ</sequence>
<protein>
    <submittedName>
        <fullName evidence="1">Uncharacterized protein</fullName>
    </submittedName>
</protein>
<dbReference type="EMBL" id="RBXP01000001">
    <property type="protein sequence ID" value="RKT63091.1"/>
    <property type="molecule type" value="Genomic_DNA"/>
</dbReference>
<dbReference type="AlphaFoldDB" id="A0A495WMN8"/>
<comment type="caution">
    <text evidence="1">The sequence shown here is derived from an EMBL/GenBank/DDBJ whole genome shotgun (WGS) entry which is preliminary data.</text>
</comment>
<dbReference type="Proteomes" id="UP000270626">
    <property type="component" value="Unassembled WGS sequence"/>
</dbReference>
<name>A0A495WMN8_9RHOO</name>
<dbReference type="OrthoDB" id="7027554at2"/>
<evidence type="ECO:0000313" key="1">
    <source>
        <dbReference type="EMBL" id="RKT63091.1"/>
    </source>
</evidence>
<organism evidence="1 2">
    <name type="scientific">Azonexus fungiphilus</name>
    <dbReference type="NCBI Taxonomy" id="146940"/>
    <lineage>
        <taxon>Bacteria</taxon>
        <taxon>Pseudomonadati</taxon>
        <taxon>Pseudomonadota</taxon>
        <taxon>Betaproteobacteria</taxon>
        <taxon>Rhodocyclales</taxon>
        <taxon>Azonexaceae</taxon>
        <taxon>Azonexus</taxon>
    </lineage>
</organism>
<dbReference type="RefSeq" id="WP_147431269.1">
    <property type="nucleotide sequence ID" value="NZ_RBXP01000001.1"/>
</dbReference>
<keyword evidence="2" id="KW-1185">Reference proteome</keyword>
<gene>
    <name evidence="1" type="ORF">DFR40_0141</name>
</gene>
<accession>A0A495WMN8</accession>
<proteinExistence type="predicted"/>
<evidence type="ECO:0000313" key="2">
    <source>
        <dbReference type="Proteomes" id="UP000270626"/>
    </source>
</evidence>
<reference evidence="1 2" key="1">
    <citation type="submission" date="2018-10" db="EMBL/GenBank/DDBJ databases">
        <title>Genomic Encyclopedia of Type Strains, Phase IV (KMG-IV): sequencing the most valuable type-strain genomes for metagenomic binning, comparative biology and taxonomic classification.</title>
        <authorList>
            <person name="Goeker M."/>
        </authorList>
    </citation>
    <scope>NUCLEOTIDE SEQUENCE [LARGE SCALE GENOMIC DNA]</scope>
    <source>
        <strain evidence="1 2">DSM 23841</strain>
    </source>
</reference>